<dbReference type="Gene3D" id="1.10.10.10">
    <property type="entry name" value="Winged helix-like DNA-binding domain superfamily/Winged helix DNA-binding domain"/>
    <property type="match status" value="1"/>
</dbReference>
<dbReference type="Proteomes" id="UP000799770">
    <property type="component" value="Unassembled WGS sequence"/>
</dbReference>
<protein>
    <recommendedName>
        <fullName evidence="8">PHD-type domain-containing protein</fullName>
    </recommendedName>
</protein>
<reference evidence="9" key="1">
    <citation type="journal article" date="2020" name="Stud. Mycol.">
        <title>101 Dothideomycetes genomes: a test case for predicting lifestyles and emergence of pathogens.</title>
        <authorList>
            <person name="Haridas S."/>
            <person name="Albert R."/>
            <person name="Binder M."/>
            <person name="Bloem J."/>
            <person name="Labutti K."/>
            <person name="Salamov A."/>
            <person name="Andreopoulos B."/>
            <person name="Baker S."/>
            <person name="Barry K."/>
            <person name="Bills G."/>
            <person name="Bluhm B."/>
            <person name="Cannon C."/>
            <person name="Castanera R."/>
            <person name="Culley D."/>
            <person name="Daum C."/>
            <person name="Ezra D."/>
            <person name="Gonzalez J."/>
            <person name="Henrissat B."/>
            <person name="Kuo A."/>
            <person name="Liang C."/>
            <person name="Lipzen A."/>
            <person name="Lutzoni F."/>
            <person name="Magnuson J."/>
            <person name="Mondo S."/>
            <person name="Nolan M."/>
            <person name="Ohm R."/>
            <person name="Pangilinan J."/>
            <person name="Park H.-J."/>
            <person name="Ramirez L."/>
            <person name="Alfaro M."/>
            <person name="Sun H."/>
            <person name="Tritt A."/>
            <person name="Yoshinaga Y."/>
            <person name="Zwiers L.-H."/>
            <person name="Turgeon B."/>
            <person name="Goodwin S."/>
            <person name="Spatafora J."/>
            <person name="Crous P."/>
            <person name="Grigoriev I."/>
        </authorList>
    </citation>
    <scope>NUCLEOTIDE SEQUENCE</scope>
    <source>
        <strain evidence="9">CBS 627.86</strain>
    </source>
</reference>
<dbReference type="SUPFAM" id="SSF57903">
    <property type="entry name" value="FYVE/PHD zinc finger"/>
    <property type="match status" value="2"/>
</dbReference>
<dbReference type="CDD" id="cd15535">
    <property type="entry name" value="PHD1_Rco1"/>
    <property type="match status" value="1"/>
</dbReference>
<feature type="compositionally biased region" description="Low complexity" evidence="6">
    <location>
        <begin position="984"/>
        <end position="1003"/>
    </location>
</feature>
<dbReference type="GO" id="GO:0008270">
    <property type="term" value="F:zinc ion binding"/>
    <property type="evidence" value="ECO:0007669"/>
    <property type="project" value="UniProtKB-KW"/>
</dbReference>
<evidence type="ECO:0000256" key="3">
    <source>
        <dbReference type="ARBA" id="ARBA00022771"/>
    </source>
</evidence>
<keyword evidence="10" id="KW-1185">Reference proteome</keyword>
<evidence type="ECO:0000313" key="9">
    <source>
        <dbReference type="EMBL" id="KAF2115483.1"/>
    </source>
</evidence>
<dbReference type="PROSITE" id="PS50016">
    <property type="entry name" value="ZF_PHD_2"/>
    <property type="match status" value="2"/>
</dbReference>
<feature type="compositionally biased region" description="Acidic residues" evidence="6">
    <location>
        <begin position="749"/>
        <end position="761"/>
    </location>
</feature>
<dbReference type="FunFam" id="3.30.40.10:FF:000748">
    <property type="entry name" value="PHD finger domain protein, putative"/>
    <property type="match status" value="1"/>
</dbReference>
<evidence type="ECO:0000256" key="4">
    <source>
        <dbReference type="ARBA" id="ARBA00022833"/>
    </source>
</evidence>
<feature type="domain" description="PHD-type" evidence="8">
    <location>
        <begin position="1268"/>
        <end position="1315"/>
    </location>
</feature>
<feature type="domain" description="PHD-type" evidence="8">
    <location>
        <begin position="1398"/>
        <end position="1457"/>
    </location>
</feature>
<feature type="region of interest" description="Disordered" evidence="6">
    <location>
        <begin position="607"/>
        <end position="679"/>
    </location>
</feature>
<comment type="similarity">
    <text evidence="1">Belongs to the peptidase M24 family.</text>
</comment>
<dbReference type="Gene3D" id="3.90.230.10">
    <property type="entry name" value="Creatinase/methionine aminopeptidase superfamily"/>
    <property type="match status" value="1"/>
</dbReference>
<dbReference type="CDD" id="cd09083">
    <property type="entry name" value="EEP-1"/>
    <property type="match status" value="1"/>
</dbReference>
<dbReference type="CDD" id="cd01089">
    <property type="entry name" value="PA2G4-like"/>
    <property type="match status" value="1"/>
</dbReference>
<feature type="compositionally biased region" description="Polar residues" evidence="6">
    <location>
        <begin position="812"/>
        <end position="830"/>
    </location>
</feature>
<keyword evidence="3 5" id="KW-0863">Zinc-finger</keyword>
<dbReference type="SMART" id="SM00249">
    <property type="entry name" value="PHD"/>
    <property type="match status" value="2"/>
</dbReference>
<dbReference type="InterPro" id="IPR013083">
    <property type="entry name" value="Znf_RING/FYVE/PHD"/>
</dbReference>
<keyword evidence="2" id="KW-0479">Metal-binding</keyword>
<dbReference type="SUPFAM" id="SSF55920">
    <property type="entry name" value="Creatinase/aminopeptidase"/>
    <property type="match status" value="1"/>
</dbReference>
<gene>
    <name evidence="9" type="ORF">BDV96DRAFT_612741</name>
</gene>
<dbReference type="Pfam" id="PF00628">
    <property type="entry name" value="PHD"/>
    <property type="match status" value="1"/>
</dbReference>
<feature type="signal peptide" evidence="7">
    <location>
        <begin position="1"/>
        <end position="23"/>
    </location>
</feature>
<dbReference type="PANTHER" id="PTHR47636:SF1">
    <property type="entry name" value="TRANSCRIPTIONAL REGULATORY PROTEIN RCO1"/>
    <property type="match status" value="1"/>
</dbReference>
<feature type="region of interest" description="Disordered" evidence="6">
    <location>
        <begin position="703"/>
        <end position="832"/>
    </location>
</feature>
<dbReference type="InterPro" id="IPR001965">
    <property type="entry name" value="Znf_PHD"/>
</dbReference>
<dbReference type="InterPro" id="IPR019786">
    <property type="entry name" value="Zinc_finger_PHD-type_CS"/>
</dbReference>
<feature type="compositionally biased region" description="Basic residues" evidence="6">
    <location>
        <begin position="1076"/>
        <end position="1087"/>
    </location>
</feature>
<dbReference type="GO" id="GO:0006357">
    <property type="term" value="P:regulation of transcription by RNA polymerase II"/>
    <property type="evidence" value="ECO:0007669"/>
    <property type="project" value="TreeGrafter"/>
</dbReference>
<dbReference type="InterPro" id="IPR000994">
    <property type="entry name" value="Pept_M24"/>
</dbReference>
<feature type="compositionally biased region" description="Acidic residues" evidence="6">
    <location>
        <begin position="1033"/>
        <end position="1042"/>
    </location>
</feature>
<feature type="compositionally biased region" description="Low complexity" evidence="6">
    <location>
        <begin position="1053"/>
        <end position="1075"/>
    </location>
</feature>
<name>A0A6A5Z979_9PLEO</name>
<organism evidence="9 10">
    <name type="scientific">Lophiotrema nucula</name>
    <dbReference type="NCBI Taxonomy" id="690887"/>
    <lineage>
        <taxon>Eukaryota</taxon>
        <taxon>Fungi</taxon>
        <taxon>Dikarya</taxon>
        <taxon>Ascomycota</taxon>
        <taxon>Pezizomycotina</taxon>
        <taxon>Dothideomycetes</taxon>
        <taxon>Pleosporomycetidae</taxon>
        <taxon>Pleosporales</taxon>
        <taxon>Lophiotremataceae</taxon>
        <taxon>Lophiotrema</taxon>
    </lineage>
</organism>
<keyword evidence="7" id="KW-0732">Signal</keyword>
<dbReference type="InterPro" id="IPR036005">
    <property type="entry name" value="Creatinase/aminopeptidase-like"/>
</dbReference>
<sequence>MFPALLLHYSLLFSTIIMRTTNAQIPIRLLTHNIRYATTSPFKGEKPWADRKQLLLNELYFNTLYNPESFICLQEVLHQQLVDVMDGLNGTSSSTDEWTYIGVGRDDGKEKGEYSPIIFKPTIWELKTWKTVWLSETPEVPGKGWDAASVRIVTVGTFQHKESKKEIVGMCTHLDDQGEKSRTESAKLILKTINDATKTNSSGNLPVFLGGDLNSEPSGSAYQILNGKNSTLQDVDETIADTAPSSRYKTAAQISQKVLQEVSGWLKEDANVVELCERGDKVLAEEISKVYKGKKISKGIGHCTTISPSSYITPYTPLKSDAEEAATTLKKGEWVKIQLGAQIDGFASIVCDSVLVGASGEISGREADLYLATYYANELLLRLMLPPGVLASGTEEEKKKAAAQKPYTQTKITQLLEKVVAAYDCNLVESTTIWLFDRNEIEAKKKIILAAGEGVKGEGLPEVGEAWGVEMGVSLGSGKVKTLSNRATLHRRTATTYGLKRPTSRAILSEVVKKFGTFPFSLRQLDDEKAAKVGVVECVRGGVLRQYEVVGDKNNDPVARLFTTIAITKNGITRLAAPPTPDLSKFKTDKKITDEEILKILEQPIGKTTTKNKNRKKKKKIHASVAMPSTTTSLRKRKSRTSTPFGPGDDAPSSGSEPKRQKTQSSLDGWVEPPVKGPAASFEEHGFARHGVLEQMYALGTHPSSKVKQRTRAMGDAPPRQALPVQNGGRFAPEEAVSTPEMTPAPEVDRDESDRLDDDEIQVAAPMQDEEEDDDYIPTSKSKAVPRPVKTPVRGKTPVGNKTPAQAKTPVRNGTSKTATPLRSPATQNALPPPSIVMKQRIQIGVNDAIQRSKTAQRAHVGAALKEMHDDSQTDPKLFAVLGGIMHQNNTQEQYTTFRRFIKDAKKRFKKTMKIHSAQESPAHVAPTFTALNAKASAGAHDLDAAPSPSSSPDDVIMVEDEELPAGKSFAHGSEHPLSTAPALLLTRSPSPPTSRMSPQSPTKQHPDLDADVGTSKAPTPQEKSSPSGGEGSDSDLSDVNEEIVQNGPPEPTKGNGHATGAAAKKARLAALARASKAKKANAHKGTGKYEKKQPPSAKDIEEELELQAKRAAMAENQPARLSFINPPTSDVRFDDDLLETESLTESQIAVGPPIDLDRQRRPPGRVQRNGTLTLHLNASGKRMREENSAFPSPQPESAATTRPTTPALMPPGPKRLKLTNGQAARTKRSPVKNRDGPIAGIAHQGGGGLRPLGPDDNDPGSPPSESDDWCGACKGAGEFVCCEGCPRVFHFLCLDPPRGEAPDGSFLCNECTARLKPSEEHVARSFKSLGALFKQLESTNPRAFALPSEIRNFYLDIEARPDGSYFEKTRKFPLAKSSGYGYQKPDYFKTTDSNHKTVLCCQCGKTSGGKRPMLQCDYCHAYWHLDCVDPPLANPPHVSLEASQRDAWMCPRHIEHDFRSGRLLQNDLNAVDDDDIVMSEAGAIPRLARKVRQPRKSSIIEPAFARGTRNNGLIDIINDPDDETDGEGNYVFSPHELDESKDRMSKVFRIAEKGVILDFVSKVKQDRRVKLKQERREHKAAVRRQAARDSWAARPIDEQQTALHLTQLAKKEKDIGLNTTNVDALILSLTAEAPNEVLTAIAEARPKQSMTVAKRAKLWQLQKLIQRALEEPAVDEFDHPGSALATSAAAGASAEGAIAEA</sequence>
<accession>A0A6A5Z979</accession>
<dbReference type="InterPro" id="IPR036390">
    <property type="entry name" value="WH_DNA-bd_sf"/>
</dbReference>
<dbReference type="PROSITE" id="PS01359">
    <property type="entry name" value="ZF_PHD_1"/>
    <property type="match status" value="1"/>
</dbReference>
<dbReference type="Gene3D" id="3.60.10.10">
    <property type="entry name" value="Endonuclease/exonuclease/phosphatase"/>
    <property type="match status" value="1"/>
</dbReference>
<dbReference type="InterPro" id="IPR052819">
    <property type="entry name" value="Chromatin_regulatory_protein"/>
</dbReference>
<keyword evidence="4" id="KW-0862">Zinc</keyword>
<evidence type="ECO:0000256" key="2">
    <source>
        <dbReference type="ARBA" id="ARBA00022723"/>
    </source>
</evidence>
<feature type="region of interest" description="Disordered" evidence="6">
    <location>
        <begin position="984"/>
        <end position="1100"/>
    </location>
</feature>
<dbReference type="Pfam" id="PF00557">
    <property type="entry name" value="Peptidase_M24"/>
    <property type="match status" value="1"/>
</dbReference>
<dbReference type="OrthoDB" id="5876363at2759"/>
<dbReference type="PANTHER" id="PTHR47636">
    <property type="entry name" value="TRANSCRIPTIONAL REGULATORY PROTEIN RCO1"/>
    <property type="match status" value="1"/>
</dbReference>
<feature type="chain" id="PRO_5025354283" description="PHD-type domain-containing protein" evidence="7">
    <location>
        <begin position="24"/>
        <end position="1702"/>
    </location>
</feature>
<dbReference type="EMBL" id="ML977323">
    <property type="protein sequence ID" value="KAF2115483.1"/>
    <property type="molecule type" value="Genomic_DNA"/>
</dbReference>
<dbReference type="CDD" id="cd15534">
    <property type="entry name" value="PHD2_PHF12_Rco1"/>
    <property type="match status" value="1"/>
</dbReference>
<feature type="region of interest" description="Disordered" evidence="6">
    <location>
        <begin position="1144"/>
        <end position="1269"/>
    </location>
</feature>
<feature type="compositionally biased region" description="Basic residues" evidence="6">
    <location>
        <begin position="610"/>
        <end position="622"/>
    </location>
</feature>
<evidence type="ECO:0000259" key="8">
    <source>
        <dbReference type="PROSITE" id="PS50016"/>
    </source>
</evidence>
<evidence type="ECO:0000313" key="10">
    <source>
        <dbReference type="Proteomes" id="UP000799770"/>
    </source>
</evidence>
<proteinExistence type="inferred from homology"/>
<evidence type="ECO:0000256" key="1">
    <source>
        <dbReference type="ARBA" id="ARBA00007319"/>
    </source>
</evidence>
<dbReference type="GO" id="GO:0032221">
    <property type="term" value="C:Rpd3S complex"/>
    <property type="evidence" value="ECO:0007669"/>
    <property type="project" value="TreeGrafter"/>
</dbReference>
<evidence type="ECO:0000256" key="6">
    <source>
        <dbReference type="SAM" id="MobiDB-lite"/>
    </source>
</evidence>
<dbReference type="FunFam" id="3.90.230.10:FF:000016">
    <property type="entry name" value="Putative curved dna-binding protein"/>
    <property type="match status" value="1"/>
</dbReference>
<dbReference type="InterPro" id="IPR036691">
    <property type="entry name" value="Endo/exonu/phosph_ase_sf"/>
</dbReference>
<dbReference type="InterPro" id="IPR036388">
    <property type="entry name" value="WH-like_DNA-bd_sf"/>
</dbReference>
<evidence type="ECO:0000256" key="7">
    <source>
        <dbReference type="SAM" id="SignalP"/>
    </source>
</evidence>
<evidence type="ECO:0000256" key="5">
    <source>
        <dbReference type="PROSITE-ProRule" id="PRU00146"/>
    </source>
</evidence>
<dbReference type="InterPro" id="IPR019787">
    <property type="entry name" value="Znf_PHD-finger"/>
</dbReference>
<dbReference type="Gene3D" id="3.30.40.10">
    <property type="entry name" value="Zinc/RING finger domain, C3HC4 (zinc finger)"/>
    <property type="match status" value="2"/>
</dbReference>
<dbReference type="FunFam" id="1.10.10.10:FF:000029">
    <property type="entry name" value="Proliferation-associated 2G4, a"/>
    <property type="match status" value="1"/>
</dbReference>
<dbReference type="SUPFAM" id="SSF46785">
    <property type="entry name" value="Winged helix' DNA-binding domain"/>
    <property type="match status" value="1"/>
</dbReference>
<dbReference type="SUPFAM" id="SSF56219">
    <property type="entry name" value="DNase I-like"/>
    <property type="match status" value="1"/>
</dbReference>
<dbReference type="InterPro" id="IPR011011">
    <property type="entry name" value="Znf_FYVE_PHD"/>
</dbReference>
<feature type="compositionally biased region" description="Polar residues" evidence="6">
    <location>
        <begin position="1190"/>
        <end position="1205"/>
    </location>
</feature>